<dbReference type="SMART" id="SM00046">
    <property type="entry name" value="DAGKc"/>
    <property type="match status" value="1"/>
</dbReference>
<keyword evidence="4" id="KW-0547">Nucleotide-binding</keyword>
<dbReference type="InterPro" id="IPR000756">
    <property type="entry name" value="Diacylglycerol_kin_accessory"/>
</dbReference>
<accession>A0A4V1IVH6</accession>
<evidence type="ECO:0000313" key="8">
    <source>
        <dbReference type="EMBL" id="RKP04089.1"/>
    </source>
</evidence>
<dbReference type="STRING" id="1555241.A0A4V1IVH6"/>
<dbReference type="InterPro" id="IPR037607">
    <property type="entry name" value="DGK"/>
</dbReference>
<proteinExistence type="inferred from homology"/>
<keyword evidence="5" id="KW-0418">Kinase</keyword>
<evidence type="ECO:0000256" key="6">
    <source>
        <dbReference type="ARBA" id="ARBA00022840"/>
    </source>
</evidence>
<dbReference type="SUPFAM" id="SSF111331">
    <property type="entry name" value="NAD kinase/diacylglycerol kinase-like"/>
    <property type="match status" value="1"/>
</dbReference>
<evidence type="ECO:0000313" key="9">
    <source>
        <dbReference type="Proteomes" id="UP000274922"/>
    </source>
</evidence>
<feature type="domain" description="DAGKc" evidence="7">
    <location>
        <begin position="1"/>
        <end position="166"/>
    </location>
</feature>
<keyword evidence="6" id="KW-0067">ATP-binding</keyword>
<protein>
    <recommendedName>
        <fullName evidence="2">diacylglycerol kinase (ATP)</fullName>
        <ecNumber evidence="2">2.7.1.107</ecNumber>
    </recommendedName>
</protein>
<dbReference type="GO" id="GO:0004143">
    <property type="term" value="F:ATP-dependent diacylglycerol kinase activity"/>
    <property type="evidence" value="ECO:0007669"/>
    <property type="project" value="UniProtKB-EC"/>
</dbReference>
<dbReference type="Gene3D" id="3.40.50.10330">
    <property type="entry name" value="Probable inorganic polyphosphate/atp-NAD kinase, domain 1"/>
    <property type="match status" value="1"/>
</dbReference>
<evidence type="ECO:0000256" key="1">
    <source>
        <dbReference type="ARBA" id="ARBA00009280"/>
    </source>
</evidence>
<dbReference type="Pfam" id="PF00781">
    <property type="entry name" value="DAGK_cat"/>
    <property type="match status" value="1"/>
</dbReference>
<dbReference type="InterPro" id="IPR016064">
    <property type="entry name" value="NAD/diacylglycerol_kinase_sf"/>
</dbReference>
<reference evidence="9" key="1">
    <citation type="journal article" date="2018" name="Nat. Microbiol.">
        <title>Leveraging single-cell genomics to expand the fungal tree of life.</title>
        <authorList>
            <person name="Ahrendt S.R."/>
            <person name="Quandt C.A."/>
            <person name="Ciobanu D."/>
            <person name="Clum A."/>
            <person name="Salamov A."/>
            <person name="Andreopoulos B."/>
            <person name="Cheng J.F."/>
            <person name="Woyke T."/>
            <person name="Pelin A."/>
            <person name="Henrissat B."/>
            <person name="Reynolds N.K."/>
            <person name="Benny G.L."/>
            <person name="Smith M.E."/>
            <person name="James T.Y."/>
            <person name="Grigoriev I.V."/>
        </authorList>
    </citation>
    <scope>NUCLEOTIDE SEQUENCE [LARGE SCALE GENOMIC DNA]</scope>
    <source>
        <strain evidence="9">ATCC 52028</strain>
    </source>
</reference>
<dbReference type="AlphaFoldDB" id="A0A4V1IVH6"/>
<dbReference type="PROSITE" id="PS50146">
    <property type="entry name" value="DAGK"/>
    <property type="match status" value="1"/>
</dbReference>
<evidence type="ECO:0000256" key="2">
    <source>
        <dbReference type="ARBA" id="ARBA00012133"/>
    </source>
</evidence>
<evidence type="ECO:0000256" key="3">
    <source>
        <dbReference type="ARBA" id="ARBA00022679"/>
    </source>
</evidence>
<evidence type="ECO:0000259" key="7">
    <source>
        <dbReference type="PROSITE" id="PS50146"/>
    </source>
</evidence>
<dbReference type="InterPro" id="IPR001206">
    <property type="entry name" value="Diacylglycerol_kinase_cat_dom"/>
</dbReference>
<sequence>PTCYVFIFVNSRSGNRQGRYLIDINIQNFRLKNNPFVQVQIYNFLDEVDRNAGIRYLRTLQLASAGPNNYLKIDQLHVWSAGGDGTFMGVISGLIRNEIDITDERLLFCVIPFGTGNDLSQVMGWGRSVPDNDPAGKHLDTLNDLVERRLKGLKARLDIWEVEIQAAPGGYIQKAIKLDSEYSKVWGEPRQKLVRIMSNYASLGVQGYVGVGFERNRRNSRFMNIIEYTKQSVMWTLIKTIPSISQYLTTIENGDVTIPAEDIAPSRAELKKLKKSGGISRKRARTMRHKPVELIIENIPAIWGRHVDLWAGAKMEDGYVTKPDGPTAMKNWAPQKASDGMLEVFSISNLWSYFKKQLPWARDHLRRIGQFTGPLRFNF</sequence>
<name>A0A4V1IVH6_9FUNG</name>
<dbReference type="Proteomes" id="UP000274922">
    <property type="component" value="Unassembled WGS sequence"/>
</dbReference>
<organism evidence="8 9">
    <name type="scientific">Caulochytrium protostelioides</name>
    <dbReference type="NCBI Taxonomy" id="1555241"/>
    <lineage>
        <taxon>Eukaryota</taxon>
        <taxon>Fungi</taxon>
        <taxon>Fungi incertae sedis</taxon>
        <taxon>Chytridiomycota</taxon>
        <taxon>Chytridiomycota incertae sedis</taxon>
        <taxon>Chytridiomycetes</taxon>
        <taxon>Caulochytriales</taxon>
        <taxon>Caulochytriaceae</taxon>
        <taxon>Caulochytrium</taxon>
    </lineage>
</organism>
<dbReference type="GO" id="GO:0007200">
    <property type="term" value="P:phospholipase C-activating G protein-coupled receptor signaling pathway"/>
    <property type="evidence" value="ECO:0007669"/>
    <property type="project" value="InterPro"/>
</dbReference>
<dbReference type="Pfam" id="PF00609">
    <property type="entry name" value="DAGK_acc"/>
    <property type="match status" value="1"/>
</dbReference>
<dbReference type="GO" id="GO:0016020">
    <property type="term" value="C:membrane"/>
    <property type="evidence" value="ECO:0007669"/>
    <property type="project" value="TreeGrafter"/>
</dbReference>
<keyword evidence="3" id="KW-0808">Transferase</keyword>
<evidence type="ECO:0000256" key="4">
    <source>
        <dbReference type="ARBA" id="ARBA00022741"/>
    </source>
</evidence>
<feature type="non-terminal residue" evidence="8">
    <location>
        <position position="1"/>
    </location>
</feature>
<dbReference type="InterPro" id="IPR017438">
    <property type="entry name" value="ATP-NAD_kinase_N"/>
</dbReference>
<gene>
    <name evidence="8" type="ORF">CXG81DRAFT_5581</name>
</gene>
<dbReference type="GO" id="GO:0005524">
    <property type="term" value="F:ATP binding"/>
    <property type="evidence" value="ECO:0007669"/>
    <property type="project" value="UniProtKB-KW"/>
</dbReference>
<dbReference type="EMBL" id="ML014114">
    <property type="protein sequence ID" value="RKP04089.1"/>
    <property type="molecule type" value="Genomic_DNA"/>
</dbReference>
<dbReference type="EC" id="2.7.1.107" evidence="2"/>
<comment type="similarity">
    <text evidence="1">Belongs to the eukaryotic diacylglycerol kinase family.</text>
</comment>
<dbReference type="PANTHER" id="PTHR11255:SF121">
    <property type="entry name" value="DIACYLGLYCEROL KINASE (ATP)"/>
    <property type="match status" value="1"/>
</dbReference>
<keyword evidence="9" id="KW-1185">Reference proteome</keyword>
<feature type="non-terminal residue" evidence="8">
    <location>
        <position position="379"/>
    </location>
</feature>
<dbReference type="PANTHER" id="PTHR11255">
    <property type="entry name" value="DIACYLGLYCEROL KINASE"/>
    <property type="match status" value="1"/>
</dbReference>
<dbReference type="OrthoDB" id="242257at2759"/>
<evidence type="ECO:0000256" key="5">
    <source>
        <dbReference type="ARBA" id="ARBA00022777"/>
    </source>
</evidence>